<dbReference type="EMBL" id="CAJPIN010094669">
    <property type="protein sequence ID" value="CAG2068573.1"/>
    <property type="molecule type" value="Genomic_DNA"/>
</dbReference>
<feature type="non-terminal residue" evidence="1">
    <location>
        <position position="1"/>
    </location>
</feature>
<accession>A0ABN7PL96</accession>
<comment type="caution">
    <text evidence="1">The sequence shown here is derived from an EMBL/GenBank/DDBJ whole genome shotgun (WGS) entry which is preliminary data.</text>
</comment>
<sequence length="89" mass="10452">GHVLLGLSSDHHNHFLERVAQFCSFSWRERLYQRIFVLREHQQLITTSQFVSHPQLADPPLRLPSLTELQPYDEREYPTIPGLRSSTIL</sequence>
<protein>
    <submittedName>
        <fullName evidence="1">Uncharacterized protein</fullName>
    </submittedName>
</protein>
<keyword evidence="2" id="KW-1185">Reference proteome</keyword>
<dbReference type="Proteomes" id="UP001153148">
    <property type="component" value="Unassembled WGS sequence"/>
</dbReference>
<evidence type="ECO:0000313" key="2">
    <source>
        <dbReference type="Proteomes" id="UP001153148"/>
    </source>
</evidence>
<name>A0ABN7PL96_TIMPD</name>
<reference evidence="1" key="1">
    <citation type="submission" date="2021-03" db="EMBL/GenBank/DDBJ databases">
        <authorList>
            <person name="Tran Van P."/>
        </authorList>
    </citation>
    <scope>NUCLEOTIDE SEQUENCE</scope>
</reference>
<gene>
    <name evidence="1" type="ORF">TPAB3V08_LOCUS15516</name>
</gene>
<organism evidence="1 2">
    <name type="scientific">Timema podura</name>
    <name type="common">Walking stick</name>
    <dbReference type="NCBI Taxonomy" id="61482"/>
    <lineage>
        <taxon>Eukaryota</taxon>
        <taxon>Metazoa</taxon>
        <taxon>Ecdysozoa</taxon>
        <taxon>Arthropoda</taxon>
        <taxon>Hexapoda</taxon>
        <taxon>Insecta</taxon>
        <taxon>Pterygota</taxon>
        <taxon>Neoptera</taxon>
        <taxon>Polyneoptera</taxon>
        <taxon>Phasmatodea</taxon>
        <taxon>Timematodea</taxon>
        <taxon>Timematoidea</taxon>
        <taxon>Timematidae</taxon>
        <taxon>Timema</taxon>
    </lineage>
</organism>
<proteinExistence type="predicted"/>
<evidence type="ECO:0000313" key="1">
    <source>
        <dbReference type="EMBL" id="CAG2068573.1"/>
    </source>
</evidence>